<gene>
    <name evidence="2" type="primary">LOC107783655</name>
</gene>
<feature type="coiled-coil region" evidence="1">
    <location>
        <begin position="65"/>
        <end position="92"/>
    </location>
</feature>
<dbReference type="RefSeq" id="XP_016460145.1">
    <property type="nucleotide sequence ID" value="XM_016604659.1"/>
</dbReference>
<protein>
    <recommendedName>
        <fullName evidence="3">Reverse transcriptase domain-containing protein</fullName>
    </recommendedName>
</protein>
<dbReference type="AlphaFoldDB" id="A0A1S3Z6N5"/>
<dbReference type="PANTHER" id="PTHR33116:SF67">
    <property type="entry name" value="REVERSE TRANSCRIPTASE"/>
    <property type="match status" value="1"/>
</dbReference>
<dbReference type="OrthoDB" id="1305983at2759"/>
<evidence type="ECO:0000256" key="1">
    <source>
        <dbReference type="SAM" id="Coils"/>
    </source>
</evidence>
<keyword evidence="1" id="KW-0175">Coiled coil</keyword>
<name>A0A1S3Z6N5_TOBAC</name>
<dbReference type="PaxDb" id="4097-A0A1S3Z6N5"/>
<organism evidence="2">
    <name type="scientific">Nicotiana tabacum</name>
    <name type="common">Common tobacco</name>
    <dbReference type="NCBI Taxonomy" id="4097"/>
    <lineage>
        <taxon>Eukaryota</taxon>
        <taxon>Viridiplantae</taxon>
        <taxon>Streptophyta</taxon>
        <taxon>Embryophyta</taxon>
        <taxon>Tracheophyta</taxon>
        <taxon>Spermatophyta</taxon>
        <taxon>Magnoliopsida</taxon>
        <taxon>eudicotyledons</taxon>
        <taxon>Gunneridae</taxon>
        <taxon>Pentapetalae</taxon>
        <taxon>asterids</taxon>
        <taxon>lamiids</taxon>
        <taxon>Solanales</taxon>
        <taxon>Solanaceae</taxon>
        <taxon>Nicotianoideae</taxon>
        <taxon>Nicotianeae</taxon>
        <taxon>Nicotiana</taxon>
    </lineage>
</organism>
<proteinExistence type="predicted"/>
<sequence length="418" mass="48200">MDFGYFGNPSPGVMVVHLVRTGSDHAPLLISTNNQWEPKKYFRFLNFWTEQEDFLKVVEQAWNTIGNIFDKIKELQNRLAELENRCLNDNSECNRIEYNNVNAQLIRHIKNEESFWRQKAGLKWYSEGDNNTRFFGSVINSRRKKLKLTRIKKQDGTWIENKDDIVTEAVAFFEQQFAQETTCRDFSMPRRLPRVIGEDDNLTLEAIPTMNEVKQVVFSMSSSSSPGPDGLSGKFFHQCWDIIAKDLYDVILDFSFDSWSLTTGIPLISMELGMDFANPQEVSNKPLSPSLFVIGVELLSNMMDKLKNENFIPFFVDHGSPLITHLTYADDTILFSSGDLLSISMIIRKLENCEQVSGQMVNKRKFSFLVSPFTPISIIEDIKCITGFSHSPFPFTYLGALFTMEDLFFVILEIWWPK</sequence>
<accession>A0A1S3Z6N5</accession>
<dbReference type="STRING" id="4097.A0A1S3Z6N5"/>
<reference evidence="2" key="1">
    <citation type="submission" date="2025-08" db="UniProtKB">
        <authorList>
            <consortium name="RefSeq"/>
        </authorList>
    </citation>
    <scope>IDENTIFICATION</scope>
</reference>
<evidence type="ECO:0000313" key="2">
    <source>
        <dbReference type="RefSeq" id="XP_016460145.1"/>
    </source>
</evidence>
<dbReference type="PANTHER" id="PTHR33116">
    <property type="entry name" value="REVERSE TRANSCRIPTASE ZINC-BINDING DOMAIN-CONTAINING PROTEIN-RELATED-RELATED"/>
    <property type="match status" value="1"/>
</dbReference>
<dbReference type="KEGG" id="nta:107783655"/>
<evidence type="ECO:0008006" key="3">
    <source>
        <dbReference type="Google" id="ProtNLM"/>
    </source>
</evidence>